<feature type="compositionally biased region" description="Acidic residues" evidence="1">
    <location>
        <begin position="289"/>
        <end position="305"/>
    </location>
</feature>
<dbReference type="EMBL" id="CAJNOU010001006">
    <property type="protein sequence ID" value="CAF1132858.1"/>
    <property type="molecule type" value="Genomic_DNA"/>
</dbReference>
<feature type="region of interest" description="Disordered" evidence="1">
    <location>
        <begin position="276"/>
        <end position="305"/>
    </location>
</feature>
<feature type="region of interest" description="Disordered" evidence="1">
    <location>
        <begin position="1296"/>
        <end position="1339"/>
    </location>
</feature>
<feature type="compositionally biased region" description="Low complexity" evidence="1">
    <location>
        <begin position="789"/>
        <end position="806"/>
    </location>
</feature>
<protein>
    <submittedName>
        <fullName evidence="2">Uncharacterized protein</fullName>
    </submittedName>
</protein>
<evidence type="ECO:0000313" key="3">
    <source>
        <dbReference type="Proteomes" id="UP000663889"/>
    </source>
</evidence>
<feature type="region of interest" description="Disordered" evidence="1">
    <location>
        <begin position="703"/>
        <end position="816"/>
    </location>
</feature>
<feature type="compositionally biased region" description="Low complexity" evidence="1">
    <location>
        <begin position="670"/>
        <end position="688"/>
    </location>
</feature>
<comment type="caution">
    <text evidence="2">The sequence shown here is derived from an EMBL/GenBank/DDBJ whole genome shotgun (WGS) entry which is preliminary data.</text>
</comment>
<feature type="region of interest" description="Disordered" evidence="1">
    <location>
        <begin position="1191"/>
        <end position="1210"/>
    </location>
</feature>
<sequence>MKFLLEQPTYSLYNNQERIKFFQNNQLIDNQASSSSIETLQSVLEKTFFTNKISYTINNNYFINKSENFSTNHYCSSLSKRIQTYSLSNHSTMAITAITSFSEEQTNSFDYDNTYFYPEEINKLDDISSLTTITSYLPMELNTIEHDTSVYSDMTSFCSDSDDISESIIFDIQQNKNSYISSDIQNLNVENEKMTPINVNLTSCNSQFTGLVYAIKCTIIKEKETDDEQTLSVYDNVNYYSEQNNKIRSHADNVSLNLPMTSSIQDNHCPMTFTGEQLNKQEKKRTNEQQEEDDDNDDDDDDDDDYFIVDQQKTIDQLTMMNNENEIENDEEYDHDNEHFESTRLYDNGQHDGNLSDESQYSDDLKYSLDTTQNSCTNDNFNNTSSILRQEAISITKVRCKQRTNWIRSSPPTTINNNSTNFIKSFSLNDHVDGTNATSTCLNSNVNSTTHVQTAATMLLHKNSIDCNKNENKNGEALSYDLLQLNHDHGSIKTNKSILPPMLKPSNAYDKDASTSSITTTTSKKTNSFYFIHHQSSLVPIQDLLNKNINKNIEIIQMDEDECILEIVDGALTLVPKDKSTSSTTNSYEEKSEDKRNNSIGYQRNNNYDSSKRKESSSSITSSVSTPSLSEHEQEQDQEQERDEITSSRLSWNKEEEAQGPFILIRDVPSKSSPLPSQSSPLPSQSEQSVDLLDLFSTPVIPLSNSNSNSNANNNNKNTKNLLDDSLSSVSSYEINNNNINDNNSSSDSFERKKIRSSSPIQNQFKSSSSPIQNQFNSSASPIQNQFNSSASPIQNQSMSSSSSTSIKDDIPPVSTSLNKSSVLTELVQTIEKPEPELIDETEIDYPIPKTEPPPAAKPINRARISEFASLLSSSVHLTPPQTIKKQEIPKTISTINRPLPSPSRSEDQSFSSVQSINSDRDERESYHTVKSNNNSEQEQSKKHIDARYNEKIDDRNSIQINTSNIKALFEQKISDTNKALTQSSEHLLHLHEARQRHRKVPVSYGSLKRNLPNNPQQTTSINTNRRQTHQDFPTMNKYTDHIVGTKDVVIEDKQPESVRQTQRYVSNTRRNNTDQIIRPGIDSLITSPVSIPNGYYSETLIAREIRETKEKEEELRRQRKQCGLAEDLSSAKIISNNDLNQSDISTKQPIKSNSFLSNLDFFTSKVNNSSNELPSPRRSTISIQNIVYDSHTLSPPSPSSSSSSHDERKQISNIVSQELNRFNNNGIPIIRTSSTNNVIHRSSSNQNMLSTQNTNNIIQREIEAIRAKEAELRQLGRIQHTSDEHSDPRKYQELVSTLPKSQSVNTLSTGKVRRDSGRSSYGPMIVPSNGVFKTKPMNNNNNSSISSIRGKFPSPNPTAPIISSSNKSIDYSKLSTTDRLELEKRECQEREQELRKQRHSITSIPTILSPTVNNDSEYVIQDEHEEDHEGYFDRIERLKRTEDEKTHAPIIRPAKKLDLSQRWEQMIAHKTTDDNDDDDDN</sequence>
<feature type="compositionally biased region" description="Low complexity" evidence="1">
    <location>
        <begin position="703"/>
        <end position="748"/>
    </location>
</feature>
<name>A0A814REM1_9BILA</name>
<evidence type="ECO:0000256" key="1">
    <source>
        <dbReference type="SAM" id="MobiDB-lite"/>
    </source>
</evidence>
<feature type="compositionally biased region" description="Basic and acidic residues" evidence="1">
    <location>
        <begin position="279"/>
        <end position="288"/>
    </location>
</feature>
<feature type="compositionally biased region" description="Polar residues" evidence="1">
    <location>
        <begin position="929"/>
        <end position="938"/>
    </location>
</feature>
<proteinExistence type="predicted"/>
<feature type="compositionally biased region" description="Low complexity" evidence="1">
    <location>
        <begin position="617"/>
        <end position="629"/>
    </location>
</feature>
<organism evidence="2 3">
    <name type="scientific">Rotaria sordida</name>
    <dbReference type="NCBI Taxonomy" id="392033"/>
    <lineage>
        <taxon>Eukaryota</taxon>
        <taxon>Metazoa</taxon>
        <taxon>Spiralia</taxon>
        <taxon>Gnathifera</taxon>
        <taxon>Rotifera</taxon>
        <taxon>Eurotatoria</taxon>
        <taxon>Bdelloidea</taxon>
        <taxon>Philodinida</taxon>
        <taxon>Philodinidae</taxon>
        <taxon>Rotaria</taxon>
    </lineage>
</organism>
<accession>A0A814REM1</accession>
<reference evidence="2" key="1">
    <citation type="submission" date="2021-02" db="EMBL/GenBank/DDBJ databases">
        <authorList>
            <person name="Nowell W R."/>
        </authorList>
    </citation>
    <scope>NUCLEOTIDE SEQUENCE</scope>
</reference>
<feature type="region of interest" description="Disordered" evidence="1">
    <location>
        <begin position="577"/>
        <end position="688"/>
    </location>
</feature>
<feature type="compositionally biased region" description="Basic and acidic residues" evidence="1">
    <location>
        <begin position="919"/>
        <end position="928"/>
    </location>
</feature>
<feature type="compositionally biased region" description="Polar residues" evidence="1">
    <location>
        <begin position="757"/>
        <end position="788"/>
    </location>
</feature>
<feature type="compositionally biased region" description="Basic and acidic residues" evidence="1">
    <location>
        <begin position="588"/>
        <end position="597"/>
    </location>
</feature>
<gene>
    <name evidence="2" type="ORF">SEV965_LOCUS17514</name>
</gene>
<dbReference type="Proteomes" id="UP000663889">
    <property type="component" value="Unassembled WGS sequence"/>
</dbReference>
<feature type="compositionally biased region" description="Polar residues" evidence="1">
    <location>
        <begin position="598"/>
        <end position="609"/>
    </location>
</feature>
<feature type="region of interest" description="Disordered" evidence="1">
    <location>
        <begin position="879"/>
        <end position="944"/>
    </location>
</feature>
<evidence type="ECO:0000313" key="2">
    <source>
        <dbReference type="EMBL" id="CAF1132858.1"/>
    </source>
</evidence>
<feature type="compositionally biased region" description="Polar residues" evidence="1">
    <location>
        <begin position="909"/>
        <end position="918"/>
    </location>
</feature>
<feature type="compositionally biased region" description="Polar residues" evidence="1">
    <location>
        <begin position="1296"/>
        <end position="1310"/>
    </location>
</feature>